<dbReference type="SUPFAM" id="SSF160472">
    <property type="entry name" value="NMB0513-like"/>
    <property type="match status" value="1"/>
</dbReference>
<dbReference type="InterPro" id="IPR023138">
    <property type="entry name" value="NMB0513-like_sf"/>
</dbReference>
<dbReference type="EMBL" id="SLXJ01000002">
    <property type="protein sequence ID" value="TCP18548.1"/>
    <property type="molecule type" value="Genomic_DNA"/>
</dbReference>
<dbReference type="RefSeq" id="WP_132500789.1">
    <property type="nucleotide sequence ID" value="NZ_LVXA01000001.1"/>
</dbReference>
<accession>A0A4R2NBX4</accession>
<dbReference type="InterPro" id="IPR007670">
    <property type="entry name" value="DUF596"/>
</dbReference>
<gene>
    <name evidence="1" type="ORF">EV693_102228</name>
</gene>
<organism evidence="1 2">
    <name type="scientific">Nicoletella semolina</name>
    <dbReference type="NCBI Taxonomy" id="271160"/>
    <lineage>
        <taxon>Bacteria</taxon>
        <taxon>Pseudomonadati</taxon>
        <taxon>Pseudomonadota</taxon>
        <taxon>Gammaproteobacteria</taxon>
        <taxon>Pasteurellales</taxon>
        <taxon>Pasteurellaceae</taxon>
        <taxon>Nicoletella</taxon>
    </lineage>
</organism>
<dbReference type="Pfam" id="PF04591">
    <property type="entry name" value="DUF596"/>
    <property type="match status" value="1"/>
</dbReference>
<evidence type="ECO:0000313" key="1">
    <source>
        <dbReference type="EMBL" id="TCP18548.1"/>
    </source>
</evidence>
<sequence>MDNNDKIDFLDHFKGQSLVNFFGNFQGRFGNVEDNPEIKEMFLAFMKDLMITGELKLARNGNFLEGTIEEQIDLFRNAWPKEYDENVPEKDIDYMWWWTLSPAGAVWFWEDGTIIWT</sequence>
<name>A0A4R2NBX4_9PAST</name>
<keyword evidence="2" id="KW-1185">Reference proteome</keyword>
<dbReference type="AlphaFoldDB" id="A0A4R2NBX4"/>
<dbReference type="Proteomes" id="UP000295537">
    <property type="component" value="Unassembled WGS sequence"/>
</dbReference>
<evidence type="ECO:0008006" key="3">
    <source>
        <dbReference type="Google" id="ProtNLM"/>
    </source>
</evidence>
<evidence type="ECO:0000313" key="2">
    <source>
        <dbReference type="Proteomes" id="UP000295537"/>
    </source>
</evidence>
<proteinExistence type="predicted"/>
<reference evidence="1 2" key="1">
    <citation type="submission" date="2019-03" db="EMBL/GenBank/DDBJ databases">
        <title>Genomic Encyclopedia of Type Strains, Phase IV (KMG-IV): sequencing the most valuable type-strain genomes for metagenomic binning, comparative biology and taxonomic classification.</title>
        <authorList>
            <person name="Goeker M."/>
        </authorList>
    </citation>
    <scope>NUCLEOTIDE SEQUENCE [LARGE SCALE GENOMIC DNA]</scope>
    <source>
        <strain evidence="1 2">DSM 16380</strain>
    </source>
</reference>
<comment type="caution">
    <text evidence="1">The sequence shown here is derived from an EMBL/GenBank/DDBJ whole genome shotgun (WGS) entry which is preliminary data.</text>
</comment>
<protein>
    <recommendedName>
        <fullName evidence="3">DUF596 domain-containing protein</fullName>
    </recommendedName>
</protein>
<dbReference type="OrthoDB" id="5678714at2"/>
<dbReference type="Gene3D" id="1.10.3510.10">
    <property type="entry name" value="NMB0513-like"/>
    <property type="match status" value="1"/>
</dbReference>